<keyword evidence="3" id="KW-1185">Reference proteome</keyword>
<proteinExistence type="predicted"/>
<feature type="region of interest" description="Disordered" evidence="1">
    <location>
        <begin position="1"/>
        <end position="41"/>
    </location>
</feature>
<comment type="caution">
    <text evidence="2">The sequence shown here is derived from an EMBL/GenBank/DDBJ whole genome shotgun (WGS) entry which is preliminary data.</text>
</comment>
<sequence>MSIKLSRKNKMNAKAPEKYQRRSLVNREERRTLHHANSRARSLKGATIRQFQAALKWHAKEFLSNFSPLLARQEKGGEISPITITGIHSCAGFSESLR</sequence>
<gene>
    <name evidence="2" type="ORF">CEXT_221261</name>
</gene>
<feature type="compositionally biased region" description="Basic residues" evidence="1">
    <location>
        <begin position="32"/>
        <end position="41"/>
    </location>
</feature>
<dbReference type="AlphaFoldDB" id="A0AAV4W0H5"/>
<name>A0AAV4W0H5_CAEEX</name>
<evidence type="ECO:0000256" key="1">
    <source>
        <dbReference type="SAM" id="MobiDB-lite"/>
    </source>
</evidence>
<organism evidence="2 3">
    <name type="scientific">Caerostris extrusa</name>
    <name type="common">Bark spider</name>
    <name type="synonym">Caerostris bankana</name>
    <dbReference type="NCBI Taxonomy" id="172846"/>
    <lineage>
        <taxon>Eukaryota</taxon>
        <taxon>Metazoa</taxon>
        <taxon>Ecdysozoa</taxon>
        <taxon>Arthropoda</taxon>
        <taxon>Chelicerata</taxon>
        <taxon>Arachnida</taxon>
        <taxon>Araneae</taxon>
        <taxon>Araneomorphae</taxon>
        <taxon>Entelegynae</taxon>
        <taxon>Araneoidea</taxon>
        <taxon>Araneidae</taxon>
        <taxon>Caerostris</taxon>
    </lineage>
</organism>
<evidence type="ECO:0000313" key="2">
    <source>
        <dbReference type="EMBL" id="GIY75699.1"/>
    </source>
</evidence>
<dbReference type="Proteomes" id="UP001054945">
    <property type="component" value="Unassembled WGS sequence"/>
</dbReference>
<evidence type="ECO:0000313" key="3">
    <source>
        <dbReference type="Proteomes" id="UP001054945"/>
    </source>
</evidence>
<accession>A0AAV4W0H5</accession>
<dbReference type="EMBL" id="BPLR01015376">
    <property type="protein sequence ID" value="GIY75699.1"/>
    <property type="molecule type" value="Genomic_DNA"/>
</dbReference>
<feature type="compositionally biased region" description="Basic and acidic residues" evidence="1">
    <location>
        <begin position="15"/>
        <end position="31"/>
    </location>
</feature>
<protein>
    <submittedName>
        <fullName evidence="2">Uncharacterized protein</fullName>
    </submittedName>
</protein>
<reference evidence="2 3" key="1">
    <citation type="submission" date="2021-06" db="EMBL/GenBank/DDBJ databases">
        <title>Caerostris extrusa draft genome.</title>
        <authorList>
            <person name="Kono N."/>
            <person name="Arakawa K."/>
        </authorList>
    </citation>
    <scope>NUCLEOTIDE SEQUENCE [LARGE SCALE GENOMIC DNA]</scope>
</reference>
<feature type="compositionally biased region" description="Basic residues" evidence="1">
    <location>
        <begin position="1"/>
        <end position="11"/>
    </location>
</feature>